<reference evidence="2" key="1">
    <citation type="submission" date="2022-11" db="UniProtKB">
        <authorList>
            <consortium name="WormBaseParasite"/>
        </authorList>
    </citation>
    <scope>IDENTIFICATION</scope>
</reference>
<dbReference type="Proteomes" id="UP000887565">
    <property type="component" value="Unplaced"/>
</dbReference>
<keyword evidence="1" id="KW-1185">Reference proteome</keyword>
<dbReference type="WBParaSite" id="nRc.2.0.1.t07416-RA">
    <property type="protein sequence ID" value="nRc.2.0.1.t07416-RA"/>
    <property type="gene ID" value="nRc.2.0.1.g07416"/>
</dbReference>
<evidence type="ECO:0000313" key="2">
    <source>
        <dbReference type="WBParaSite" id="nRc.2.0.1.t07416-RA"/>
    </source>
</evidence>
<proteinExistence type="predicted"/>
<evidence type="ECO:0000313" key="1">
    <source>
        <dbReference type="Proteomes" id="UP000887565"/>
    </source>
</evidence>
<accession>A0A915HZY8</accession>
<sequence length="100" mass="11431">MAFPVTTIWLAIGISFSNLVKIYHSTVEWNSFTFRRLTKGKQYVTIVLRKLALVVKINAGLGTVVGNGILISSKRQMLRFVNFEKVRKFVLSPMKERQAK</sequence>
<protein>
    <submittedName>
        <fullName evidence="2">DUF304 domain-containing protein</fullName>
    </submittedName>
</protein>
<name>A0A915HZY8_ROMCU</name>
<organism evidence="1 2">
    <name type="scientific">Romanomermis culicivorax</name>
    <name type="common">Nematode worm</name>
    <dbReference type="NCBI Taxonomy" id="13658"/>
    <lineage>
        <taxon>Eukaryota</taxon>
        <taxon>Metazoa</taxon>
        <taxon>Ecdysozoa</taxon>
        <taxon>Nematoda</taxon>
        <taxon>Enoplea</taxon>
        <taxon>Dorylaimia</taxon>
        <taxon>Mermithida</taxon>
        <taxon>Mermithoidea</taxon>
        <taxon>Mermithidae</taxon>
        <taxon>Romanomermis</taxon>
    </lineage>
</organism>
<dbReference type="AlphaFoldDB" id="A0A915HZY8"/>